<dbReference type="AlphaFoldDB" id="A0A9P8PVP0"/>
<dbReference type="Proteomes" id="UP000769528">
    <property type="component" value="Unassembled WGS sequence"/>
</dbReference>
<keyword evidence="2" id="KW-1185">Reference proteome</keyword>
<organism evidence="1 2">
    <name type="scientific">Wickerhamomyces mucosus</name>
    <dbReference type="NCBI Taxonomy" id="1378264"/>
    <lineage>
        <taxon>Eukaryota</taxon>
        <taxon>Fungi</taxon>
        <taxon>Dikarya</taxon>
        <taxon>Ascomycota</taxon>
        <taxon>Saccharomycotina</taxon>
        <taxon>Saccharomycetes</taxon>
        <taxon>Phaffomycetales</taxon>
        <taxon>Wickerhamomycetaceae</taxon>
        <taxon>Wickerhamomyces</taxon>
    </lineage>
</organism>
<gene>
    <name evidence="1" type="ORF">WICMUC_001492</name>
</gene>
<dbReference type="EMBL" id="JAEUBF010000443">
    <property type="protein sequence ID" value="KAH3678475.1"/>
    <property type="molecule type" value="Genomic_DNA"/>
</dbReference>
<accession>A0A9P8PVP0</accession>
<name>A0A9P8PVP0_9ASCO</name>
<protein>
    <submittedName>
        <fullName evidence="1">Uncharacterized protein</fullName>
    </submittedName>
</protein>
<sequence>MGFFNSTTKTYRLQSSDLTLSESIYDNDYNSKRIRTPSITNGNEYKNHDFERHFGTDRDLIIDSLPVGPIRKRKKRYSFLRLFGFSIDQDESKTIDLEESKVDSLDFSFEETKTLSKRSFFRNTFKRRSHKRSSGDIAITLRDKLFGQKREIDENFDYVDDSTVYDVQETLTQRYMGNNYENLISDLDAIPFDLTIKTNVHDSIHSKVTKIFQSISPSKSQINSTSDLSFYDAIDNNYCTKSSISNLTHKNRSSAEIFEAQTTPYDIAKNFKCENQNSSTPSNGISNNYIENCSNPLTTFFGTIGGKITKKLWFSTELSMEENSSNSCNVKDIYQDMAAPPSFEEKPNYSLGLDTEIFSSLLDSPFKTIETPETEKLGLEKSVTDPVSPSNNHYIDQTSSTATVVTANSFQGSNNCKASNVSGKSDKPDSELSGSTKFSSCIDILESDGDEGYLQQWKKGKTQPQGNANSEENFQLNLSDENASMDNDIESHHNYSQKPSKSFNLKFNSNLVETESSKPRKRFSYYITLSKDVKPIDLEEKLKLEIEQDRKGLDEFKTLIIENKNINKLYSNQFEF</sequence>
<reference evidence="1" key="1">
    <citation type="journal article" date="2021" name="Open Biol.">
        <title>Shared evolutionary footprints suggest mitochondrial oxidative damage underlies multiple complex I losses in fungi.</title>
        <authorList>
            <person name="Schikora-Tamarit M.A."/>
            <person name="Marcet-Houben M."/>
            <person name="Nosek J."/>
            <person name="Gabaldon T."/>
        </authorList>
    </citation>
    <scope>NUCLEOTIDE SEQUENCE</scope>
    <source>
        <strain evidence="1">CBS6341</strain>
    </source>
</reference>
<proteinExistence type="predicted"/>
<evidence type="ECO:0000313" key="2">
    <source>
        <dbReference type="Proteomes" id="UP000769528"/>
    </source>
</evidence>
<comment type="caution">
    <text evidence="1">The sequence shown here is derived from an EMBL/GenBank/DDBJ whole genome shotgun (WGS) entry which is preliminary data.</text>
</comment>
<reference evidence="1" key="2">
    <citation type="submission" date="2021-01" db="EMBL/GenBank/DDBJ databases">
        <authorList>
            <person name="Schikora-Tamarit M.A."/>
        </authorList>
    </citation>
    <scope>NUCLEOTIDE SEQUENCE</scope>
    <source>
        <strain evidence="1">CBS6341</strain>
    </source>
</reference>
<evidence type="ECO:0000313" key="1">
    <source>
        <dbReference type="EMBL" id="KAH3678475.1"/>
    </source>
</evidence>
<dbReference type="OrthoDB" id="10679869at2759"/>